<keyword evidence="4" id="KW-1185">Reference proteome</keyword>
<evidence type="ECO:0000313" key="3">
    <source>
        <dbReference type="EMBL" id="MBB3986125.1"/>
    </source>
</evidence>
<sequence length="383" mass="40499">MADGARDDVLGQKAQAALRAFEARGMSPAKALRRALSKTADVLWDLALVTQSVTVENLDQDGVVESLSPSDLVLLLDGPDGAIGLATVDRQVLTGVIEVQTIQQVTQMPIEEDRPLTQTDAAMISPLLDGALMRMVAVLEDSPLTEMLEGFCFGAMLEDARAAGLLLDASGYKAFRADVDLALGRRKGRLSFILPERKPKRHSGGAGQGPGPHADIFSRVPARLDAVLSRVTLPLSKAQALKPGDMLRLSPDALDRVEVYAAHGQLVAKGRMGQMNGNRAVRLTWPVLGPMALSGPSEAGDGFGEGNGKVSGGLPEIAPQEEDFPDLPALGDDDGAEDLPELPAMDFESEAGDFDFGDLGGDSSVEDFDMDFGSAPLDIDIND</sequence>
<dbReference type="EMBL" id="JACIEJ010000005">
    <property type="protein sequence ID" value="MBB3986125.1"/>
    <property type="molecule type" value="Genomic_DNA"/>
</dbReference>
<feature type="compositionally biased region" description="Acidic residues" evidence="1">
    <location>
        <begin position="319"/>
        <end position="340"/>
    </location>
</feature>
<accession>A0A7W6DN22</accession>
<gene>
    <name evidence="3" type="ORF">GGQ68_002463</name>
</gene>
<organism evidence="3 4">
    <name type="scientific">Sagittula marina</name>
    <dbReference type="NCBI Taxonomy" id="943940"/>
    <lineage>
        <taxon>Bacteria</taxon>
        <taxon>Pseudomonadati</taxon>
        <taxon>Pseudomonadota</taxon>
        <taxon>Alphaproteobacteria</taxon>
        <taxon>Rhodobacterales</taxon>
        <taxon>Roseobacteraceae</taxon>
        <taxon>Sagittula</taxon>
    </lineage>
</organism>
<dbReference type="InterPro" id="IPR036429">
    <property type="entry name" value="SpoA-like_sf"/>
</dbReference>
<evidence type="ECO:0000313" key="4">
    <source>
        <dbReference type="Proteomes" id="UP000541426"/>
    </source>
</evidence>
<feature type="compositionally biased region" description="Gly residues" evidence="1">
    <location>
        <begin position="301"/>
        <end position="311"/>
    </location>
</feature>
<dbReference type="Gene3D" id="2.30.330.10">
    <property type="entry name" value="SpoA-like"/>
    <property type="match status" value="1"/>
</dbReference>
<dbReference type="Proteomes" id="UP000541426">
    <property type="component" value="Unassembled WGS sequence"/>
</dbReference>
<proteinExistence type="predicted"/>
<dbReference type="Pfam" id="PF01052">
    <property type="entry name" value="FliMN_C"/>
    <property type="match status" value="1"/>
</dbReference>
<comment type="caution">
    <text evidence="3">The sequence shown here is derived from an EMBL/GenBank/DDBJ whole genome shotgun (WGS) entry which is preliminary data.</text>
</comment>
<name>A0A7W6DN22_9RHOB</name>
<keyword evidence="3" id="KW-0969">Cilium</keyword>
<dbReference type="AlphaFoldDB" id="A0A7W6DN22"/>
<protein>
    <submittedName>
        <fullName evidence="3">Flagellar motor switch protein FliM</fullName>
    </submittedName>
</protein>
<feature type="region of interest" description="Disordered" evidence="1">
    <location>
        <begin position="301"/>
        <end position="383"/>
    </location>
</feature>
<keyword evidence="3" id="KW-0282">Flagellum</keyword>
<evidence type="ECO:0000259" key="2">
    <source>
        <dbReference type="Pfam" id="PF01052"/>
    </source>
</evidence>
<dbReference type="SUPFAM" id="SSF101801">
    <property type="entry name" value="Surface presentation of antigens (SPOA)"/>
    <property type="match status" value="1"/>
</dbReference>
<feature type="domain" description="Flagellar motor switch protein FliN-like C-terminal" evidence="2">
    <location>
        <begin position="218"/>
        <end position="284"/>
    </location>
</feature>
<dbReference type="InterPro" id="IPR001543">
    <property type="entry name" value="FliN-like_C"/>
</dbReference>
<dbReference type="RefSeq" id="WP_246429344.1">
    <property type="nucleotide sequence ID" value="NZ_BAABBZ010000007.1"/>
</dbReference>
<keyword evidence="3" id="KW-0966">Cell projection</keyword>
<reference evidence="3 4" key="1">
    <citation type="submission" date="2020-08" db="EMBL/GenBank/DDBJ databases">
        <title>Genomic Encyclopedia of Type Strains, Phase IV (KMG-IV): sequencing the most valuable type-strain genomes for metagenomic binning, comparative biology and taxonomic classification.</title>
        <authorList>
            <person name="Goeker M."/>
        </authorList>
    </citation>
    <scope>NUCLEOTIDE SEQUENCE [LARGE SCALE GENOMIC DNA]</scope>
    <source>
        <strain evidence="3 4">DSM 102235</strain>
    </source>
</reference>
<evidence type="ECO:0000256" key="1">
    <source>
        <dbReference type="SAM" id="MobiDB-lite"/>
    </source>
</evidence>
<feature type="compositionally biased region" description="Acidic residues" evidence="1">
    <location>
        <begin position="347"/>
        <end position="356"/>
    </location>
</feature>